<feature type="compositionally biased region" description="Basic and acidic residues" evidence="2">
    <location>
        <begin position="34"/>
        <end position="50"/>
    </location>
</feature>
<reference evidence="4" key="1">
    <citation type="submission" date="2022-10" db="EMBL/GenBank/DDBJ databases">
        <title>Determination and structural analysis of whole genome sequence of Sarocladium strictum F4-1.</title>
        <authorList>
            <person name="Hu L."/>
            <person name="Jiang Y."/>
        </authorList>
    </citation>
    <scope>NUCLEOTIDE SEQUENCE</scope>
    <source>
        <strain evidence="4">F4-1</strain>
    </source>
</reference>
<dbReference type="PANTHER" id="PTHR40460:SF1">
    <property type="entry name" value="CSBD-LIKE DOMAIN-CONTAINING PROTEIN"/>
    <property type="match status" value="1"/>
</dbReference>
<evidence type="ECO:0000256" key="2">
    <source>
        <dbReference type="SAM" id="MobiDB-lite"/>
    </source>
</evidence>
<evidence type="ECO:0000259" key="3">
    <source>
        <dbReference type="Pfam" id="PF05532"/>
    </source>
</evidence>
<comment type="similarity">
    <text evidence="1">Belongs to the UPF0337 (CsbD) family.</text>
</comment>
<comment type="caution">
    <text evidence="4">The sequence shown here is derived from an EMBL/GenBank/DDBJ whole genome shotgun (WGS) entry which is preliminary data.</text>
</comment>
<proteinExistence type="inferred from homology"/>
<keyword evidence="5" id="KW-1185">Reference proteome</keyword>
<dbReference type="InterPro" id="IPR008462">
    <property type="entry name" value="CsbD"/>
</dbReference>
<sequence length="179" mass="18542">MADNSSTLKSYIDSATGAAQNALGNLTGNTGDQVKGEARKDKAEAEHDLSHATAKVPGGAISGSGAFSKDDPNRTEGSYNQTMGSAKETLGGLIGNESLKASGRQQNLEGQQQEAKGQLNDLGSGIANRAQGAIGGAVAGLTGDERGQAHYDEMRAEGKTQQRSAEHDIQKQAEAERRS</sequence>
<dbReference type="Pfam" id="PF05532">
    <property type="entry name" value="CsbD"/>
    <property type="match status" value="1"/>
</dbReference>
<dbReference type="SUPFAM" id="SSF69047">
    <property type="entry name" value="Hypothetical protein YjbJ"/>
    <property type="match status" value="1"/>
</dbReference>
<dbReference type="AlphaFoldDB" id="A0AA39L881"/>
<organism evidence="4 5">
    <name type="scientific">Sarocladium strictum</name>
    <name type="common">Black bundle disease fungus</name>
    <name type="synonym">Acremonium strictum</name>
    <dbReference type="NCBI Taxonomy" id="5046"/>
    <lineage>
        <taxon>Eukaryota</taxon>
        <taxon>Fungi</taxon>
        <taxon>Dikarya</taxon>
        <taxon>Ascomycota</taxon>
        <taxon>Pezizomycotina</taxon>
        <taxon>Sordariomycetes</taxon>
        <taxon>Hypocreomycetidae</taxon>
        <taxon>Hypocreales</taxon>
        <taxon>Sarocladiaceae</taxon>
        <taxon>Sarocladium</taxon>
    </lineage>
</organism>
<dbReference type="PANTHER" id="PTHR40460">
    <property type="entry name" value="CHROMOSOME 1, WHOLE GENOME SHOTGUN SEQUENCE"/>
    <property type="match status" value="1"/>
</dbReference>
<dbReference type="Proteomes" id="UP001175261">
    <property type="component" value="Unassembled WGS sequence"/>
</dbReference>
<feature type="domain" description="CsbD-like" evidence="3">
    <location>
        <begin position="73"/>
        <end position="121"/>
    </location>
</feature>
<feature type="compositionally biased region" description="Basic and acidic residues" evidence="2">
    <location>
        <begin position="143"/>
        <end position="179"/>
    </location>
</feature>
<feature type="region of interest" description="Disordered" evidence="2">
    <location>
        <begin position="138"/>
        <end position="179"/>
    </location>
</feature>
<feature type="compositionally biased region" description="Polar residues" evidence="2">
    <location>
        <begin position="75"/>
        <end position="84"/>
    </location>
</feature>
<name>A0AA39L881_SARSR</name>
<evidence type="ECO:0000313" key="4">
    <source>
        <dbReference type="EMBL" id="KAK0388246.1"/>
    </source>
</evidence>
<dbReference type="InterPro" id="IPR036629">
    <property type="entry name" value="YjbJ_sf"/>
</dbReference>
<protein>
    <recommendedName>
        <fullName evidence="3">CsbD-like domain-containing protein</fullName>
    </recommendedName>
</protein>
<evidence type="ECO:0000313" key="5">
    <source>
        <dbReference type="Proteomes" id="UP001175261"/>
    </source>
</evidence>
<accession>A0AA39L881</accession>
<dbReference type="EMBL" id="JAPDFR010000003">
    <property type="protein sequence ID" value="KAK0388246.1"/>
    <property type="molecule type" value="Genomic_DNA"/>
</dbReference>
<gene>
    <name evidence="4" type="ORF">NLU13_4491</name>
</gene>
<feature type="compositionally biased region" description="Polar residues" evidence="2">
    <location>
        <begin position="103"/>
        <end position="115"/>
    </location>
</feature>
<evidence type="ECO:0000256" key="1">
    <source>
        <dbReference type="ARBA" id="ARBA00009129"/>
    </source>
</evidence>
<feature type="compositionally biased region" description="Polar residues" evidence="2">
    <location>
        <begin position="21"/>
        <end position="32"/>
    </location>
</feature>
<feature type="region of interest" description="Disordered" evidence="2">
    <location>
        <begin position="21"/>
        <end position="123"/>
    </location>
</feature>